<sequence>MKYTIIIWLVLLSACSNLKASEVNDDEYLILLSSLLNVNEEVFTYIDEEGKRQPDALKKFKELERIYIKNIDPDLANKKFSDKRLKIIMFYSFYSFVNKSAAFQEYLAADLMPIYINNSDSFLKILNELPFLIQSNCNRLNAYFGFEGKNIGKQSNFLKQNTNLFKNYLIPEQYELCLSNFNKTPNN</sequence>
<evidence type="ECO:0000313" key="3">
    <source>
        <dbReference type="Proteomes" id="UP000006327"/>
    </source>
</evidence>
<name>K6XME7_9ALTE</name>
<dbReference type="EMBL" id="BAEO01000065">
    <property type="protein sequence ID" value="GAC21799.1"/>
    <property type="molecule type" value="Genomic_DNA"/>
</dbReference>
<proteinExistence type="predicted"/>
<evidence type="ECO:0000256" key="1">
    <source>
        <dbReference type="SAM" id="SignalP"/>
    </source>
</evidence>
<accession>K6XME7</accession>
<dbReference type="RefSeq" id="WP_007625157.1">
    <property type="nucleotide sequence ID" value="NZ_BAEO01000065.1"/>
</dbReference>
<reference evidence="2 3" key="1">
    <citation type="journal article" date="2017" name="Antonie Van Leeuwenhoek">
        <title>Rhizobium rhizosphaerae sp. nov., a novel species isolated from rice rhizosphere.</title>
        <authorList>
            <person name="Zhao J.J."/>
            <person name="Zhang J."/>
            <person name="Zhang R.J."/>
            <person name="Zhang C.W."/>
            <person name="Yin H.Q."/>
            <person name="Zhang X.X."/>
        </authorList>
    </citation>
    <scope>NUCLEOTIDE SEQUENCE [LARGE SCALE GENOMIC DNA]</scope>
    <source>
        <strain evidence="2 3">BSs20135</strain>
    </source>
</reference>
<dbReference type="AlphaFoldDB" id="K6XME7"/>
<evidence type="ECO:0000313" key="2">
    <source>
        <dbReference type="EMBL" id="GAC21799.1"/>
    </source>
</evidence>
<feature type="chain" id="PRO_5003899380" description="Lipoprotein" evidence="1">
    <location>
        <begin position="21"/>
        <end position="187"/>
    </location>
</feature>
<keyword evidence="3" id="KW-1185">Reference proteome</keyword>
<organism evidence="2 3">
    <name type="scientific">Paraglaciecola arctica BSs20135</name>
    <dbReference type="NCBI Taxonomy" id="493475"/>
    <lineage>
        <taxon>Bacteria</taxon>
        <taxon>Pseudomonadati</taxon>
        <taxon>Pseudomonadota</taxon>
        <taxon>Gammaproteobacteria</taxon>
        <taxon>Alteromonadales</taxon>
        <taxon>Alteromonadaceae</taxon>
        <taxon>Paraglaciecola</taxon>
    </lineage>
</organism>
<keyword evidence="1" id="KW-0732">Signal</keyword>
<dbReference type="OrthoDB" id="7059556at2"/>
<dbReference type="STRING" id="493475.GARC_4862"/>
<dbReference type="PROSITE" id="PS51257">
    <property type="entry name" value="PROKAR_LIPOPROTEIN"/>
    <property type="match status" value="1"/>
</dbReference>
<comment type="caution">
    <text evidence="2">The sequence shown here is derived from an EMBL/GenBank/DDBJ whole genome shotgun (WGS) entry which is preliminary data.</text>
</comment>
<protein>
    <recommendedName>
        <fullName evidence="4">Lipoprotein</fullName>
    </recommendedName>
</protein>
<evidence type="ECO:0008006" key="4">
    <source>
        <dbReference type="Google" id="ProtNLM"/>
    </source>
</evidence>
<gene>
    <name evidence="2" type="ORF">GARC_4862</name>
</gene>
<dbReference type="Proteomes" id="UP000006327">
    <property type="component" value="Unassembled WGS sequence"/>
</dbReference>
<feature type="signal peptide" evidence="1">
    <location>
        <begin position="1"/>
        <end position="20"/>
    </location>
</feature>